<evidence type="ECO:0000313" key="7">
    <source>
        <dbReference type="Proteomes" id="UP000006620"/>
    </source>
</evidence>
<evidence type="ECO:0000256" key="2">
    <source>
        <dbReference type="ARBA" id="ARBA00022448"/>
    </source>
</evidence>
<dbReference type="PANTHER" id="PTHR43335">
    <property type="entry name" value="ABC TRANSPORTER, ATP-BINDING PROTEIN"/>
    <property type="match status" value="1"/>
</dbReference>
<dbReference type="PROSITE" id="PS50893">
    <property type="entry name" value="ABC_TRANSPORTER_2"/>
    <property type="match status" value="1"/>
</dbReference>
<dbReference type="GO" id="GO:0016887">
    <property type="term" value="F:ATP hydrolysis activity"/>
    <property type="evidence" value="ECO:0007669"/>
    <property type="project" value="InterPro"/>
</dbReference>
<dbReference type="InterPro" id="IPR003593">
    <property type="entry name" value="AAA+_ATPase"/>
</dbReference>
<dbReference type="HOGENOM" id="CLU_000604_1_2_9"/>
<comment type="similarity">
    <text evidence="1">Belongs to the ABC transporter superfamily.</text>
</comment>
<evidence type="ECO:0000256" key="1">
    <source>
        <dbReference type="ARBA" id="ARBA00005417"/>
    </source>
</evidence>
<evidence type="ECO:0000256" key="4">
    <source>
        <dbReference type="ARBA" id="ARBA00022840"/>
    </source>
</evidence>
<dbReference type="Pfam" id="PF00005">
    <property type="entry name" value="ABC_tran"/>
    <property type="match status" value="1"/>
</dbReference>
<dbReference type="InterPro" id="IPR027417">
    <property type="entry name" value="P-loop_NTPase"/>
</dbReference>
<proteinExistence type="inferred from homology"/>
<dbReference type="SUPFAM" id="SSF52540">
    <property type="entry name" value="P-loop containing nucleoside triphosphate hydrolases"/>
    <property type="match status" value="1"/>
</dbReference>
<name>F8F6N3_PAEMK</name>
<keyword evidence="3" id="KW-0547">Nucleotide-binding</keyword>
<reference evidence="7" key="1">
    <citation type="submission" date="2011-06" db="EMBL/GenBank/DDBJ databases">
        <title>Complete genome sequence of Paenibacillus mucilaginosus KNP414.</title>
        <authorList>
            <person name="Wang J."/>
            <person name="Hu S."/>
            <person name="Hu X."/>
            <person name="Zhang B."/>
            <person name="Dong D."/>
            <person name="Zhang S."/>
            <person name="Zhao K."/>
            <person name="Wu D."/>
        </authorList>
    </citation>
    <scope>NUCLEOTIDE SEQUENCE [LARGE SCALE GENOMIC DNA]</scope>
    <source>
        <strain evidence="7">KNP414</strain>
    </source>
</reference>
<evidence type="ECO:0000256" key="3">
    <source>
        <dbReference type="ARBA" id="ARBA00022741"/>
    </source>
</evidence>
<keyword evidence="4" id="KW-0067">ATP-binding</keyword>
<reference evidence="6 7" key="2">
    <citation type="journal article" date="2013" name="Genome Announc.">
        <title>Genome Sequence of Growth-Improving Paenibacillus mucilaginosus Strain KNP414.</title>
        <authorList>
            <person name="Lu J.J."/>
            <person name="Wang J.F."/>
            <person name="Hu X.F."/>
        </authorList>
    </citation>
    <scope>NUCLEOTIDE SEQUENCE [LARGE SCALE GENOMIC DNA]</scope>
    <source>
        <strain evidence="6 7">KNP414</strain>
    </source>
</reference>
<keyword evidence="2" id="KW-0813">Transport</keyword>
<dbReference type="PATRIC" id="fig|1036673.3.peg.4639"/>
<organism evidence="6 7">
    <name type="scientific">Paenibacillus mucilaginosus (strain KNP414)</name>
    <dbReference type="NCBI Taxonomy" id="1036673"/>
    <lineage>
        <taxon>Bacteria</taxon>
        <taxon>Bacillati</taxon>
        <taxon>Bacillota</taxon>
        <taxon>Bacilli</taxon>
        <taxon>Bacillales</taxon>
        <taxon>Paenibacillaceae</taxon>
        <taxon>Paenibacillus</taxon>
    </lineage>
</organism>
<dbReference type="Gene3D" id="3.40.50.300">
    <property type="entry name" value="P-loop containing nucleotide triphosphate hydrolases"/>
    <property type="match status" value="1"/>
</dbReference>
<dbReference type="EMBL" id="CP002869">
    <property type="protein sequence ID" value="AEI43549.1"/>
    <property type="molecule type" value="Genomic_DNA"/>
</dbReference>
<dbReference type="KEGG" id="pms:KNP414_05024"/>
<dbReference type="Proteomes" id="UP000006620">
    <property type="component" value="Chromosome"/>
</dbReference>
<dbReference type="GO" id="GO:0005524">
    <property type="term" value="F:ATP binding"/>
    <property type="evidence" value="ECO:0007669"/>
    <property type="project" value="UniProtKB-KW"/>
</dbReference>
<sequence>MSTVLRTIGLTKRYAKRLTPAVEDVSIEVAAGEIYGFLGQNGAGKTTTLRMIMGLVRPTGGEVELFGRRLEGGSEGFARIGFLPEVPGHYPQLTVAEHLRLHSRLTGYAGPDRTEETLSLLGLSEVRDVRAGRLSLGLRQRLGLARAILHGPELLVLDEPTNGVDPAGLHQLRQLLLDLAKQRGMAVLLSSHLLGEVQQIADRIGIMHGGRLLQQRAAAELERTLRSCVELRVEPLEQALVVLEQKLGILDYELRDSRTIRIYGKTGQSSELARILVGEGMELRELKVRHDSLEDYYLRLIGGKGA</sequence>
<dbReference type="RefSeq" id="WP_013918702.1">
    <property type="nucleotide sequence ID" value="NC_015690.1"/>
</dbReference>
<protein>
    <submittedName>
        <fullName evidence="6">ABC transporter related protein</fullName>
    </submittedName>
</protein>
<evidence type="ECO:0000313" key="6">
    <source>
        <dbReference type="EMBL" id="AEI43549.1"/>
    </source>
</evidence>
<feature type="domain" description="ABC transporter" evidence="5">
    <location>
        <begin position="5"/>
        <end position="234"/>
    </location>
</feature>
<dbReference type="SMART" id="SM00382">
    <property type="entry name" value="AAA"/>
    <property type="match status" value="1"/>
</dbReference>
<accession>F8F6N3</accession>
<dbReference type="PANTHER" id="PTHR43335:SF8">
    <property type="entry name" value="ABC TRANSPORTER, ATP-BINDING PROTEIN"/>
    <property type="match status" value="1"/>
</dbReference>
<evidence type="ECO:0000259" key="5">
    <source>
        <dbReference type="PROSITE" id="PS50893"/>
    </source>
</evidence>
<gene>
    <name evidence="6" type="ordered locus">KNP414_05024</name>
</gene>
<dbReference type="InterPro" id="IPR003439">
    <property type="entry name" value="ABC_transporter-like_ATP-bd"/>
</dbReference>
<dbReference type="AlphaFoldDB" id="F8F6N3"/>